<reference evidence="1 2" key="1">
    <citation type="submission" date="2016-01" db="EMBL/GenBank/DDBJ databases">
        <authorList>
            <person name="Manzoor S."/>
        </authorList>
    </citation>
    <scope>NUCLEOTIDE SEQUENCE [LARGE SCALE GENOMIC DNA]</scope>
    <source>
        <strain evidence="1">Methanoculleus sp MAB1</strain>
    </source>
</reference>
<name>A0A0X8XY63_9EURY</name>
<protein>
    <submittedName>
        <fullName evidence="1">Uncharacterized protein</fullName>
    </submittedName>
</protein>
<sequence>MEPCLFRHGKREDFQHPDLIGWVLQWSHVFSDMVRLKPPSIVIPTHSLQWSHVFSDMVRREMRMAAEESFGLQWSHVFSDMVSICHHDDMPPAPCASMEPCLFRHGKPVGRAPAVLRRAASMEPCLFRHGKLPKHWRHVSAGPGLQWSHVFSDMVRRLSVEVIMLPLERFNGAMSFQTW</sequence>
<dbReference type="EMBL" id="LT158599">
    <property type="protein sequence ID" value="CVK34498.1"/>
    <property type="molecule type" value="Genomic_DNA"/>
</dbReference>
<accession>A0A0X8XY63</accession>
<evidence type="ECO:0000313" key="1">
    <source>
        <dbReference type="EMBL" id="CVK34498.1"/>
    </source>
</evidence>
<dbReference type="AntiFam" id="ANF00271">
    <property type="entry name" value="Translation of CRISPR region"/>
</dbReference>
<dbReference type="KEGG" id="mema:MMAB1_3285"/>
<evidence type="ECO:0000313" key="2">
    <source>
        <dbReference type="Proteomes" id="UP000069850"/>
    </source>
</evidence>
<gene>
    <name evidence="1" type="ORF">MMAB1_3285</name>
</gene>
<dbReference type="AlphaFoldDB" id="A0A0X8XY63"/>
<proteinExistence type="predicted"/>
<dbReference type="Proteomes" id="UP000069850">
    <property type="component" value="Chromosome 1"/>
</dbReference>
<organism evidence="1 2">
    <name type="scientific">Methanoculleus bourgensis</name>
    <dbReference type="NCBI Taxonomy" id="83986"/>
    <lineage>
        <taxon>Archaea</taxon>
        <taxon>Methanobacteriati</taxon>
        <taxon>Methanobacteriota</taxon>
        <taxon>Stenosarchaea group</taxon>
        <taxon>Methanomicrobia</taxon>
        <taxon>Methanomicrobiales</taxon>
        <taxon>Methanomicrobiaceae</taxon>
        <taxon>Methanoculleus</taxon>
    </lineage>
</organism>